<organism evidence="2 3">
    <name type="scientific">Christiangramia forsetii (strain DSM 17595 / CGMCC 1.15422 / KT0803)</name>
    <name type="common">Gramella forsetii</name>
    <dbReference type="NCBI Taxonomy" id="411154"/>
    <lineage>
        <taxon>Bacteria</taxon>
        <taxon>Pseudomonadati</taxon>
        <taxon>Bacteroidota</taxon>
        <taxon>Flavobacteriia</taxon>
        <taxon>Flavobacteriales</taxon>
        <taxon>Flavobacteriaceae</taxon>
        <taxon>Christiangramia</taxon>
    </lineage>
</organism>
<keyword evidence="1" id="KW-1133">Transmembrane helix</keyword>
<name>A0M2C5_CHRFK</name>
<evidence type="ECO:0000313" key="2">
    <source>
        <dbReference type="EMBL" id="CAL66770.1"/>
    </source>
</evidence>
<evidence type="ECO:0000256" key="1">
    <source>
        <dbReference type="SAM" id="Phobius"/>
    </source>
</evidence>
<proteinExistence type="predicted"/>
<dbReference type="Proteomes" id="UP000000755">
    <property type="component" value="Chromosome"/>
</dbReference>
<dbReference type="KEGG" id="gfo:GFO_1800"/>
<dbReference type="AlphaFoldDB" id="A0M2C5"/>
<feature type="transmembrane region" description="Helical" evidence="1">
    <location>
        <begin position="45"/>
        <end position="66"/>
    </location>
</feature>
<accession>A0M2C5</accession>
<dbReference type="OrthoDB" id="1450918at2"/>
<keyword evidence="1" id="KW-0812">Transmembrane</keyword>
<evidence type="ECO:0000313" key="3">
    <source>
        <dbReference type="Proteomes" id="UP000000755"/>
    </source>
</evidence>
<reference evidence="2 3" key="1">
    <citation type="journal article" date="2006" name="Environ. Microbiol.">
        <title>Whole genome analysis of the marine Bacteroidetes'Gramella forsetii' reveals adaptations to degradation of polymeric organic matter.</title>
        <authorList>
            <person name="Bauer M."/>
            <person name="Kube M."/>
            <person name="Teeling H."/>
            <person name="Richter M."/>
            <person name="Lombardot T."/>
            <person name="Allers E."/>
            <person name="Wuerdemann C.A."/>
            <person name="Quast C."/>
            <person name="Kuhl H."/>
            <person name="Knaust F."/>
            <person name="Woebken D."/>
            <person name="Bischof K."/>
            <person name="Mussmann M."/>
            <person name="Choudhuri J.V."/>
            <person name="Meyer F."/>
            <person name="Reinhardt R."/>
            <person name="Amann R.I."/>
            <person name="Gloeckner F.O."/>
        </authorList>
    </citation>
    <scope>NUCLEOTIDE SEQUENCE [LARGE SCALE GENOMIC DNA]</scope>
    <source>
        <strain evidence="2 3">KT0803</strain>
    </source>
</reference>
<feature type="transmembrane region" description="Helical" evidence="1">
    <location>
        <begin position="6"/>
        <end position="24"/>
    </location>
</feature>
<dbReference type="STRING" id="411154.GFO_1800"/>
<dbReference type="HOGENOM" id="CLU_2633117_0_0_10"/>
<keyword evidence="1" id="KW-0472">Membrane</keyword>
<protein>
    <submittedName>
        <fullName evidence="2">Membrane protein</fullName>
    </submittedName>
</protein>
<sequence>MILFWIGIAILYCIIVFFVHKLFYKEVRGDEESNKREWRIWGIRTAYWEGALLVSLGVIAVILFIAKWANILPEMSK</sequence>
<gene>
    <name evidence="2" type="ordered locus">GFO_1800</name>
</gene>
<dbReference type="RefSeq" id="WP_011709678.1">
    <property type="nucleotide sequence ID" value="NC_008571.1"/>
</dbReference>
<dbReference type="EMBL" id="CU207366">
    <property type="protein sequence ID" value="CAL66770.1"/>
    <property type="molecule type" value="Genomic_DNA"/>
</dbReference>